<feature type="transmembrane region" description="Helical" evidence="1">
    <location>
        <begin position="56"/>
        <end position="76"/>
    </location>
</feature>
<feature type="transmembrane region" description="Helical" evidence="1">
    <location>
        <begin position="28"/>
        <end position="50"/>
    </location>
</feature>
<keyword evidence="1" id="KW-0812">Transmembrane</keyword>
<keyword evidence="1" id="KW-0472">Membrane</keyword>
<dbReference type="AlphaFoldDB" id="A7BBH5"/>
<sequence>MLPLTLIRRPLTPAQADAIMRRAWIVPACFYAVGVTAALVLAALIALGFPALGLRYGLAIVFILLIAFIPAAVAYARAPSRPPRVTDTTTRQGESTITELLIIGDTTFSQRRLAGFTWGVSGVLISLIPLAFSSSTKNGFLMSLLACILIVSFLVKHTYLYFPQPRDVKAQKLLLVPSGFAFAEKDILPRLKTAAWSDVTGVGETIKGMTAVHWTSDGEDGVTWLCLKDPGLSYVAFERLIDYFASNPRRRRVLGTETGVDMVRALLRGQDPDA</sequence>
<keyword evidence="3" id="KW-1185">Reference proteome</keyword>
<comment type="caution">
    <text evidence="2">The sequence shown here is derived from an EMBL/GenBank/DDBJ whole genome shotgun (WGS) entry which is preliminary data.</text>
</comment>
<gene>
    <name evidence="2" type="ORF">ACTODO_00996</name>
</gene>
<name>A7BBH5_9ACTO</name>
<accession>A7BBH5</accession>
<dbReference type="HOGENOM" id="CLU_1014242_0_0_11"/>
<feature type="transmembrane region" description="Helical" evidence="1">
    <location>
        <begin position="140"/>
        <end position="162"/>
    </location>
</feature>
<reference evidence="2" key="1">
    <citation type="submission" date="2007-04" db="EMBL/GenBank/DDBJ databases">
        <authorList>
            <person name="Fulton L."/>
            <person name="Clifton S."/>
            <person name="Fulton B."/>
            <person name="Xu J."/>
            <person name="Minx P."/>
            <person name="Pepin K.H."/>
            <person name="Johnson M."/>
            <person name="Thiruvilangam P."/>
            <person name="Bhonagiri V."/>
            <person name="Nash W.E."/>
            <person name="Mardis E.R."/>
            <person name="Wilson R.K."/>
        </authorList>
    </citation>
    <scope>NUCLEOTIDE SEQUENCE [LARGE SCALE GENOMIC DNA]</scope>
    <source>
        <strain evidence="2">ATCC 17982</strain>
    </source>
</reference>
<dbReference type="EMBL" id="AAYI02000004">
    <property type="protein sequence ID" value="EDN80549.1"/>
    <property type="molecule type" value="Genomic_DNA"/>
</dbReference>
<evidence type="ECO:0000313" key="2">
    <source>
        <dbReference type="EMBL" id="EDN80549.1"/>
    </source>
</evidence>
<reference evidence="2" key="2">
    <citation type="submission" date="2015-05" db="EMBL/GenBank/DDBJ databases">
        <title>Draft genome sequence of Actinomyces odontolyticus (ATCC 17982).</title>
        <authorList>
            <person name="Sudarsanam P."/>
            <person name="Ley R."/>
            <person name="Guruge J."/>
            <person name="Turnbaugh P.J."/>
            <person name="Mahowald M."/>
            <person name="Liep D."/>
            <person name="Gordon J."/>
        </authorList>
    </citation>
    <scope>NUCLEOTIDE SEQUENCE</scope>
    <source>
        <strain evidence="2">ATCC 17982</strain>
    </source>
</reference>
<dbReference type="Proteomes" id="UP000003553">
    <property type="component" value="Unassembled WGS sequence"/>
</dbReference>
<organism evidence="2 3">
    <name type="scientific">Schaalia dentiphila ATCC 17982</name>
    <dbReference type="NCBI Taxonomy" id="411466"/>
    <lineage>
        <taxon>Bacteria</taxon>
        <taxon>Bacillati</taxon>
        <taxon>Actinomycetota</taxon>
        <taxon>Actinomycetes</taxon>
        <taxon>Actinomycetales</taxon>
        <taxon>Actinomycetaceae</taxon>
        <taxon>Schaalia</taxon>
        <taxon>Schaalia dentiphila</taxon>
    </lineage>
</organism>
<feature type="transmembrane region" description="Helical" evidence="1">
    <location>
        <begin position="113"/>
        <end position="134"/>
    </location>
</feature>
<keyword evidence="1" id="KW-1133">Transmembrane helix</keyword>
<protein>
    <submittedName>
        <fullName evidence="2">Uncharacterized protein</fullName>
    </submittedName>
</protein>
<dbReference type="eggNOG" id="ENOG5031H6K">
    <property type="taxonomic scope" value="Bacteria"/>
</dbReference>
<proteinExistence type="predicted"/>
<dbReference type="RefSeq" id="WP_003791913.1">
    <property type="nucleotide sequence ID" value="NZ_DS264586.1"/>
</dbReference>
<evidence type="ECO:0000256" key="1">
    <source>
        <dbReference type="SAM" id="Phobius"/>
    </source>
</evidence>
<evidence type="ECO:0000313" key="3">
    <source>
        <dbReference type="Proteomes" id="UP000003553"/>
    </source>
</evidence>